<protein>
    <submittedName>
        <fullName evidence="2">Uncharacterized protein</fullName>
    </submittedName>
</protein>
<comment type="caution">
    <text evidence="2">The sequence shown here is derived from an EMBL/GenBank/DDBJ whole genome shotgun (WGS) entry which is preliminary data.</text>
</comment>
<dbReference type="PANTHER" id="PTHR47682:SF1">
    <property type="entry name" value="TETRATRICOPEPTIDE REPEAT (TPR)-CONTAINING PROTEIN"/>
    <property type="match status" value="1"/>
</dbReference>
<evidence type="ECO:0000313" key="3">
    <source>
        <dbReference type="Proteomes" id="UP001157974"/>
    </source>
</evidence>
<dbReference type="PANTHER" id="PTHR47682">
    <property type="entry name" value="TETRATRICOPEPTIDE REPEAT (TPR)-CONTAINING PROTEIN"/>
    <property type="match status" value="1"/>
</dbReference>
<dbReference type="CDD" id="cd02980">
    <property type="entry name" value="TRX_Fd_family"/>
    <property type="match status" value="1"/>
</dbReference>
<name>A0AAV8UG15_9RHOD</name>
<dbReference type="Pfam" id="PF14559">
    <property type="entry name" value="TPR_19"/>
    <property type="match status" value="1"/>
</dbReference>
<dbReference type="InterPro" id="IPR019734">
    <property type="entry name" value="TPR_rpt"/>
</dbReference>
<dbReference type="Gene3D" id="1.25.40.10">
    <property type="entry name" value="Tetratricopeptide repeat domain"/>
    <property type="match status" value="1"/>
</dbReference>
<accession>A0AAV8UG15</accession>
<dbReference type="EMBL" id="JAMWBK010000011">
    <property type="protein sequence ID" value="KAJ8901414.1"/>
    <property type="molecule type" value="Genomic_DNA"/>
</dbReference>
<keyword evidence="3" id="KW-1185">Reference proteome</keyword>
<dbReference type="SMART" id="SM00028">
    <property type="entry name" value="TPR"/>
    <property type="match status" value="3"/>
</dbReference>
<proteinExistence type="predicted"/>
<sequence>MAGFVVSVTSGFRREVPVCREATSGSSEGPSVASLEDSSGLSSRLTGVRVKFGVCAGVACTQDGSKALLDMFKVLEEDTPEELSVEACGCLGMCGEGPNVIDLNSRTFHKRLQTPDEALALLGGISISPELSEAFLIKHRGNLEMSESRPQDAIQSYTEALRLLGDRQGEVFDQVRLAILSNRSAARLEQEDTDGAETDAGDAIDIFPAYAPAWRRLGDVHTKKKEVESAIRAYETASKLDPKSSKEMEKRISKARRLNKRFGLF</sequence>
<dbReference type="Gene3D" id="3.40.30.10">
    <property type="entry name" value="Glutaredoxin"/>
    <property type="match status" value="1"/>
</dbReference>
<feature type="repeat" description="TPR" evidence="1">
    <location>
        <begin position="211"/>
        <end position="244"/>
    </location>
</feature>
<dbReference type="Proteomes" id="UP001157974">
    <property type="component" value="Unassembled WGS sequence"/>
</dbReference>
<reference evidence="2 3" key="1">
    <citation type="journal article" date="2023" name="Nat. Commun.">
        <title>Origin of minicircular mitochondrial genomes in red algae.</title>
        <authorList>
            <person name="Lee Y."/>
            <person name="Cho C.H."/>
            <person name="Lee Y.M."/>
            <person name="Park S.I."/>
            <person name="Yang J.H."/>
            <person name="West J.A."/>
            <person name="Bhattacharya D."/>
            <person name="Yoon H.S."/>
        </authorList>
    </citation>
    <scope>NUCLEOTIDE SEQUENCE [LARGE SCALE GENOMIC DNA]</scope>
    <source>
        <strain evidence="2 3">CCMP1338</strain>
        <tissue evidence="2">Whole cell</tissue>
    </source>
</reference>
<dbReference type="SUPFAM" id="SSF48452">
    <property type="entry name" value="TPR-like"/>
    <property type="match status" value="1"/>
</dbReference>
<dbReference type="AlphaFoldDB" id="A0AAV8UG15"/>
<evidence type="ECO:0000313" key="2">
    <source>
        <dbReference type="EMBL" id="KAJ8901414.1"/>
    </source>
</evidence>
<organism evidence="2 3">
    <name type="scientific">Rhodosorus marinus</name>
    <dbReference type="NCBI Taxonomy" id="101924"/>
    <lineage>
        <taxon>Eukaryota</taxon>
        <taxon>Rhodophyta</taxon>
        <taxon>Stylonematophyceae</taxon>
        <taxon>Stylonematales</taxon>
        <taxon>Stylonemataceae</taxon>
        <taxon>Rhodosorus</taxon>
    </lineage>
</organism>
<gene>
    <name evidence="2" type="ORF">NDN08_007260</name>
</gene>
<dbReference type="PROSITE" id="PS50005">
    <property type="entry name" value="TPR"/>
    <property type="match status" value="1"/>
</dbReference>
<dbReference type="InterPro" id="IPR036249">
    <property type="entry name" value="Thioredoxin-like_sf"/>
</dbReference>
<evidence type="ECO:0000256" key="1">
    <source>
        <dbReference type="PROSITE-ProRule" id="PRU00339"/>
    </source>
</evidence>
<keyword evidence="1" id="KW-0802">TPR repeat</keyword>
<dbReference type="InterPro" id="IPR011990">
    <property type="entry name" value="TPR-like_helical_dom_sf"/>
</dbReference>
<dbReference type="SUPFAM" id="SSF52833">
    <property type="entry name" value="Thioredoxin-like"/>
    <property type="match status" value="1"/>
</dbReference>